<keyword evidence="6" id="KW-0378">Hydrolase</keyword>
<evidence type="ECO:0000256" key="10">
    <source>
        <dbReference type="SAM" id="MobiDB-lite"/>
    </source>
</evidence>
<dbReference type="SUPFAM" id="SSF52540">
    <property type="entry name" value="P-loop containing nucleoside triphosphate hydrolases"/>
    <property type="match status" value="1"/>
</dbReference>
<dbReference type="CDD" id="cd03245">
    <property type="entry name" value="ABCC_bacteriocin_exporters"/>
    <property type="match status" value="1"/>
</dbReference>
<dbReference type="PANTHER" id="PTHR43394:SF1">
    <property type="entry name" value="ATP-BINDING CASSETTE SUB-FAMILY B MEMBER 10, MITOCHONDRIAL"/>
    <property type="match status" value="1"/>
</dbReference>
<dbReference type="GO" id="GO:0006508">
    <property type="term" value="P:proteolysis"/>
    <property type="evidence" value="ECO:0007669"/>
    <property type="project" value="InterPro"/>
</dbReference>
<feature type="domain" description="ABC transporter" evidence="12">
    <location>
        <begin position="510"/>
        <end position="745"/>
    </location>
</feature>
<dbReference type="InterPro" id="IPR011527">
    <property type="entry name" value="ABC1_TM_dom"/>
</dbReference>
<dbReference type="GO" id="GO:0005524">
    <property type="term" value="F:ATP binding"/>
    <property type="evidence" value="ECO:0007669"/>
    <property type="project" value="UniProtKB-KW"/>
</dbReference>
<gene>
    <name evidence="15" type="ORF">JIN87_16890</name>
</gene>
<keyword evidence="9 11" id="KW-0472">Membrane</keyword>
<comment type="caution">
    <text evidence="15">The sequence shown here is derived from an EMBL/GenBank/DDBJ whole genome shotgun (WGS) entry which is preliminary data.</text>
</comment>
<dbReference type="PROSITE" id="PS50990">
    <property type="entry name" value="PEPTIDASE_C39"/>
    <property type="match status" value="1"/>
</dbReference>
<dbReference type="SMART" id="SM00382">
    <property type="entry name" value="AAA"/>
    <property type="match status" value="1"/>
</dbReference>
<organism evidence="15 16">
    <name type="scientific">Pelagicoccus mobilis</name>
    <dbReference type="NCBI Taxonomy" id="415221"/>
    <lineage>
        <taxon>Bacteria</taxon>
        <taxon>Pseudomonadati</taxon>
        <taxon>Verrucomicrobiota</taxon>
        <taxon>Opitutia</taxon>
        <taxon>Puniceicoccales</taxon>
        <taxon>Pelagicoccaceae</taxon>
        <taxon>Pelagicoccus</taxon>
    </lineage>
</organism>
<evidence type="ECO:0000256" key="4">
    <source>
        <dbReference type="ARBA" id="ARBA00022692"/>
    </source>
</evidence>
<feature type="transmembrane region" description="Helical" evidence="11">
    <location>
        <begin position="304"/>
        <end position="323"/>
    </location>
</feature>
<dbReference type="GO" id="GO:0016887">
    <property type="term" value="F:ATP hydrolysis activity"/>
    <property type="evidence" value="ECO:0007669"/>
    <property type="project" value="InterPro"/>
</dbReference>
<feature type="transmembrane region" description="Helical" evidence="11">
    <location>
        <begin position="413"/>
        <end position="438"/>
    </location>
</feature>
<dbReference type="InterPro" id="IPR017750">
    <property type="entry name" value="ATPase_T1SS"/>
</dbReference>
<dbReference type="PROSITE" id="PS50929">
    <property type="entry name" value="ABC_TM1F"/>
    <property type="match status" value="1"/>
</dbReference>
<evidence type="ECO:0000259" key="13">
    <source>
        <dbReference type="PROSITE" id="PS50929"/>
    </source>
</evidence>
<dbReference type="EMBL" id="JAENIL010000032">
    <property type="protein sequence ID" value="MBK1878560.1"/>
    <property type="molecule type" value="Genomic_DNA"/>
</dbReference>
<evidence type="ECO:0000256" key="7">
    <source>
        <dbReference type="ARBA" id="ARBA00022840"/>
    </source>
</evidence>
<dbReference type="InterPro" id="IPR027417">
    <property type="entry name" value="P-loop_NTPase"/>
</dbReference>
<keyword evidence="5" id="KW-0547">Nucleotide-binding</keyword>
<keyword evidence="3" id="KW-1003">Cell membrane</keyword>
<dbReference type="AlphaFoldDB" id="A0A934RVN8"/>
<evidence type="ECO:0000259" key="14">
    <source>
        <dbReference type="PROSITE" id="PS50990"/>
    </source>
</evidence>
<dbReference type="RefSeq" id="WP_200356772.1">
    <property type="nucleotide sequence ID" value="NZ_JAENIL010000032.1"/>
</dbReference>
<dbReference type="NCBIfam" id="TIGR03375">
    <property type="entry name" value="type_I_sec_LssB"/>
    <property type="match status" value="1"/>
</dbReference>
<evidence type="ECO:0000256" key="3">
    <source>
        <dbReference type="ARBA" id="ARBA00022475"/>
    </source>
</evidence>
<dbReference type="InterPro" id="IPR003439">
    <property type="entry name" value="ABC_transporter-like_ATP-bd"/>
</dbReference>
<feature type="compositionally biased region" description="Basic and acidic residues" evidence="10">
    <location>
        <begin position="24"/>
        <end position="38"/>
    </location>
</feature>
<evidence type="ECO:0000313" key="16">
    <source>
        <dbReference type="Proteomes" id="UP000617628"/>
    </source>
</evidence>
<feature type="region of interest" description="Disordered" evidence="10">
    <location>
        <begin position="1"/>
        <end position="39"/>
    </location>
</feature>
<evidence type="ECO:0000313" key="15">
    <source>
        <dbReference type="EMBL" id="MBK1878560.1"/>
    </source>
</evidence>
<dbReference type="InterPro" id="IPR039421">
    <property type="entry name" value="Type_1_exporter"/>
</dbReference>
<dbReference type="Gene3D" id="3.40.50.300">
    <property type="entry name" value="P-loop containing nucleotide triphosphate hydrolases"/>
    <property type="match status" value="1"/>
</dbReference>
<feature type="domain" description="ABC transmembrane type-1" evidence="13">
    <location>
        <begin position="198"/>
        <end position="476"/>
    </location>
</feature>
<feature type="transmembrane region" description="Helical" evidence="11">
    <location>
        <begin position="198"/>
        <end position="220"/>
    </location>
</feature>
<evidence type="ECO:0000256" key="2">
    <source>
        <dbReference type="ARBA" id="ARBA00022448"/>
    </source>
</evidence>
<accession>A0A934RVN8</accession>
<keyword evidence="16" id="KW-1185">Reference proteome</keyword>
<dbReference type="SUPFAM" id="SSF90123">
    <property type="entry name" value="ABC transporter transmembrane region"/>
    <property type="match status" value="1"/>
</dbReference>
<dbReference type="Proteomes" id="UP000617628">
    <property type="component" value="Unassembled WGS sequence"/>
</dbReference>
<dbReference type="InterPro" id="IPR005074">
    <property type="entry name" value="Peptidase_C39"/>
</dbReference>
<evidence type="ECO:0000256" key="6">
    <source>
        <dbReference type="ARBA" id="ARBA00022801"/>
    </source>
</evidence>
<feature type="domain" description="Peptidase C39" evidence="14">
    <location>
        <begin position="36"/>
        <end position="161"/>
    </location>
</feature>
<dbReference type="PROSITE" id="PS00211">
    <property type="entry name" value="ABC_TRANSPORTER_1"/>
    <property type="match status" value="1"/>
</dbReference>
<dbReference type="Gene3D" id="3.90.70.10">
    <property type="entry name" value="Cysteine proteinases"/>
    <property type="match status" value="1"/>
</dbReference>
<dbReference type="GO" id="GO:0008233">
    <property type="term" value="F:peptidase activity"/>
    <property type="evidence" value="ECO:0007669"/>
    <property type="project" value="InterPro"/>
</dbReference>
<dbReference type="PANTHER" id="PTHR43394">
    <property type="entry name" value="ATP-DEPENDENT PERMEASE MDL1, MITOCHONDRIAL"/>
    <property type="match status" value="1"/>
</dbReference>
<dbReference type="Gene3D" id="1.20.1560.10">
    <property type="entry name" value="ABC transporter type 1, transmembrane domain"/>
    <property type="match status" value="1"/>
</dbReference>
<dbReference type="FunFam" id="3.40.50.300:FF:000299">
    <property type="entry name" value="ABC transporter ATP-binding protein/permease"/>
    <property type="match status" value="1"/>
</dbReference>
<feature type="transmembrane region" description="Helical" evidence="11">
    <location>
        <begin position="232"/>
        <end position="249"/>
    </location>
</feature>
<keyword evidence="2" id="KW-0813">Transport</keyword>
<evidence type="ECO:0000256" key="8">
    <source>
        <dbReference type="ARBA" id="ARBA00022989"/>
    </source>
</evidence>
<name>A0A934RVN8_9BACT</name>
<reference evidence="15" key="1">
    <citation type="submission" date="2021-01" db="EMBL/GenBank/DDBJ databases">
        <title>Modified the classification status of verrucomicrobia.</title>
        <authorList>
            <person name="Feng X."/>
        </authorList>
    </citation>
    <scope>NUCLEOTIDE SEQUENCE</scope>
    <source>
        <strain evidence="15">KCTC 13126</strain>
    </source>
</reference>
<dbReference type="InterPro" id="IPR017871">
    <property type="entry name" value="ABC_transporter-like_CS"/>
</dbReference>
<feature type="transmembrane region" description="Helical" evidence="11">
    <location>
        <begin position="329"/>
        <end position="351"/>
    </location>
</feature>
<dbReference type="CDD" id="cd02421">
    <property type="entry name" value="Peptidase_C39_likeD"/>
    <property type="match status" value="1"/>
</dbReference>
<comment type="subcellular location">
    <subcellularLocation>
        <location evidence="1">Cell membrane</location>
        <topology evidence="1">Multi-pass membrane protein</topology>
    </subcellularLocation>
</comment>
<dbReference type="InterPro" id="IPR003593">
    <property type="entry name" value="AAA+_ATPase"/>
</dbReference>
<proteinExistence type="predicted"/>
<keyword evidence="7" id="KW-0067">ATP-binding</keyword>
<dbReference type="GO" id="GO:0005886">
    <property type="term" value="C:plasma membrane"/>
    <property type="evidence" value="ECO:0007669"/>
    <property type="project" value="UniProtKB-SubCell"/>
</dbReference>
<evidence type="ECO:0000256" key="11">
    <source>
        <dbReference type="SAM" id="Phobius"/>
    </source>
</evidence>
<keyword evidence="4 11" id="KW-0812">Transmembrane</keyword>
<evidence type="ECO:0000256" key="5">
    <source>
        <dbReference type="ARBA" id="ARBA00022741"/>
    </source>
</evidence>
<dbReference type="Pfam" id="PF00664">
    <property type="entry name" value="ABC_membrane"/>
    <property type="match status" value="1"/>
</dbReference>
<dbReference type="InterPro" id="IPR036640">
    <property type="entry name" value="ABC1_TM_sf"/>
</dbReference>
<dbReference type="Pfam" id="PF00005">
    <property type="entry name" value="ABC_tran"/>
    <property type="match status" value="1"/>
</dbReference>
<sequence>MISDKKNSRLAPAIRKTPPKSRLAKPEPKAEAKTRPAEEPPVFDDQLLDCLILIGKLHDRQLSGDVLTSGLPLVDNRLTPRLFVRAANNANFSARIVKRSLASIPELVFPCVLLLKDNRAAVLTGRSGHDYSVILPETGSGQVSLSQEKLESEYIGSCIFLKPEFAFGSRADDSTSTVSSKNWFWGTLWKYRRVYRNVLIAAVFINLFAVAGSMFVMNVYDRVIPNNAIDTLWVLAIGVTLVYAFDFLLKTLRSALIDKAGKNADVLLSSFIFQRVLGIKMQHKPASAGSFANQVKGYESLREFFTSATLATLVDLPFVLLFIGFMYFIAGWVAFIPLAGILAVLAIGAALHIPLKRAAESSQGAAAQKHALLVEAIGGFEAIRGLSAAGIFQRRMESFLGNSAKSEVASRRISAAATNFTIFVTQMVSVCIVVASVFRIREGEMSMGALIGCTILAGRAMGPIGQVASLLSRLQQSLLSLKGLNEIVELPQEREENRNYVRKNDFRPSIEFKEVTFSYSEDTEPAVRNASFTIEPGEKVAILGRVGSGKSTLLRLILGFYQPTSGMILVNGTDIRQLDPAELRRRLGYIAQDNNLFFGSLKENIMMGAPWAEEEDLLKASKLSGVERYASVHPMGYDLQIGERGERLSGGQRQAINIARALIAKPPVLVMDEPTSAMDANAEREFISSMDTYGNEGDRTLILSTHKPSMLKLADRIIVMDQGKIAANGPKAEVMRQLSGGAGRN</sequence>
<dbReference type="GO" id="GO:0015421">
    <property type="term" value="F:ABC-type oligopeptide transporter activity"/>
    <property type="evidence" value="ECO:0007669"/>
    <property type="project" value="TreeGrafter"/>
</dbReference>
<evidence type="ECO:0000259" key="12">
    <source>
        <dbReference type="PROSITE" id="PS50893"/>
    </source>
</evidence>
<protein>
    <submittedName>
        <fullName evidence="15">Type I secretion system permease/ATPase</fullName>
    </submittedName>
</protein>
<keyword evidence="8 11" id="KW-1133">Transmembrane helix</keyword>
<evidence type="ECO:0000256" key="9">
    <source>
        <dbReference type="ARBA" id="ARBA00023136"/>
    </source>
</evidence>
<dbReference type="PROSITE" id="PS50893">
    <property type="entry name" value="ABC_TRANSPORTER_2"/>
    <property type="match status" value="1"/>
</dbReference>
<dbReference type="CDD" id="cd18587">
    <property type="entry name" value="ABC_6TM_LapB_like"/>
    <property type="match status" value="1"/>
</dbReference>
<evidence type="ECO:0000256" key="1">
    <source>
        <dbReference type="ARBA" id="ARBA00004651"/>
    </source>
</evidence>